<dbReference type="SUPFAM" id="SSF53335">
    <property type="entry name" value="S-adenosyl-L-methionine-dependent methyltransferases"/>
    <property type="match status" value="1"/>
</dbReference>
<reference evidence="3" key="1">
    <citation type="journal article" date="2018" name="Nat. Microbiol.">
        <title>Leveraging single-cell genomics to expand the fungal tree of life.</title>
        <authorList>
            <person name="Ahrendt S.R."/>
            <person name="Quandt C.A."/>
            <person name="Ciobanu D."/>
            <person name="Clum A."/>
            <person name="Salamov A."/>
            <person name="Andreopoulos B."/>
            <person name="Cheng J.F."/>
            <person name="Woyke T."/>
            <person name="Pelin A."/>
            <person name="Henrissat B."/>
            <person name="Reynolds N.K."/>
            <person name="Benny G.L."/>
            <person name="Smith M.E."/>
            <person name="James T.Y."/>
            <person name="Grigoriev I.V."/>
        </authorList>
    </citation>
    <scope>NUCLEOTIDE SEQUENCE [LARGE SCALE GENOMIC DNA]</scope>
    <source>
        <strain evidence="3">RSA 1356</strain>
    </source>
</reference>
<name>A0A4P9XGE7_9FUNG</name>
<protein>
    <submittedName>
        <fullName evidence="2">Uncharacterized protein</fullName>
    </submittedName>
</protein>
<evidence type="ECO:0000313" key="3">
    <source>
        <dbReference type="Proteomes" id="UP000271241"/>
    </source>
</evidence>
<dbReference type="Gene3D" id="2.40.50.1070">
    <property type="match status" value="1"/>
</dbReference>
<dbReference type="InterPro" id="IPR029063">
    <property type="entry name" value="SAM-dependent_MTases_sf"/>
</dbReference>
<dbReference type="AlphaFoldDB" id="A0A4P9XGE7"/>
<accession>A0A4P9XGE7</accession>
<sequence length="362" mass="40242">MSSSDAATNKRPLDEEPMPLAEPIDCDASVQKKAKATVDEEAVPAPADTASANTSALEASPEVKEGEQPYIGKLGLEDVRVNKAPKWDYAYITLKDAATMEACRSKLEGAVMKSNTLHVGDVDTEARDKTFERRRDQRRAEEENDTRTPAERLADQVTPLHKLPYEKQLENKQGQLRSVMFKFHKEMKRISANASAPLAWVDQSGKDAYEIAEIIPSPVQQEYRTKCEFTIGKNPEGEPTVGFLLGLFKDGQVSVLNANDCLHVHPVAKKIAERLQESVRASQHPVYDRVSKQGVWRGMLVKTQETGENLVLVQFNPASLSDEEVAALKQAILDTFSREDNDFKITTLMVQASSEEKKSKNA</sequence>
<dbReference type="GO" id="GO:0003723">
    <property type="term" value="F:RNA binding"/>
    <property type="evidence" value="ECO:0007669"/>
    <property type="project" value="TreeGrafter"/>
</dbReference>
<gene>
    <name evidence="2" type="ORF">THASP1DRAFT_33519</name>
</gene>
<evidence type="ECO:0000313" key="2">
    <source>
        <dbReference type="EMBL" id="RKP04682.1"/>
    </source>
</evidence>
<dbReference type="InterPro" id="IPR045850">
    <property type="entry name" value="TRM2_met"/>
</dbReference>
<organism evidence="2 3">
    <name type="scientific">Thamnocephalis sphaerospora</name>
    <dbReference type="NCBI Taxonomy" id="78915"/>
    <lineage>
        <taxon>Eukaryota</taxon>
        <taxon>Fungi</taxon>
        <taxon>Fungi incertae sedis</taxon>
        <taxon>Zoopagomycota</taxon>
        <taxon>Zoopagomycotina</taxon>
        <taxon>Zoopagomycetes</taxon>
        <taxon>Zoopagales</taxon>
        <taxon>Sigmoideomycetaceae</taxon>
        <taxon>Thamnocephalis</taxon>
    </lineage>
</organism>
<proteinExistence type="predicted"/>
<dbReference type="PANTHER" id="PTHR45904:SF2">
    <property type="entry name" value="TRNA (URACIL-5-)-METHYLTRANSFERASE HOMOLOG A"/>
    <property type="match status" value="1"/>
</dbReference>
<dbReference type="PANTHER" id="PTHR45904">
    <property type="entry name" value="TRNA (URACIL-5-)-METHYLTRANSFERASE"/>
    <property type="match status" value="1"/>
</dbReference>
<keyword evidence="3" id="KW-1185">Reference proteome</keyword>
<evidence type="ECO:0000256" key="1">
    <source>
        <dbReference type="SAM" id="MobiDB-lite"/>
    </source>
</evidence>
<dbReference type="OrthoDB" id="10250660at2759"/>
<dbReference type="STRING" id="78915.A0A4P9XGE7"/>
<dbReference type="EMBL" id="KZ993533">
    <property type="protein sequence ID" value="RKP04682.1"/>
    <property type="molecule type" value="Genomic_DNA"/>
</dbReference>
<dbReference type="Proteomes" id="UP000271241">
    <property type="component" value="Unassembled WGS sequence"/>
</dbReference>
<feature type="region of interest" description="Disordered" evidence="1">
    <location>
        <begin position="128"/>
        <end position="151"/>
    </location>
</feature>
<feature type="region of interest" description="Disordered" evidence="1">
    <location>
        <begin position="1"/>
        <end position="65"/>
    </location>
</feature>